<sequence length="113" mass="12389">MKMLIMVLNKIDALEDILEKFSEVGLKGATVIDSQGMARVLTNSDPNKLPLFGSLAMLINENRPYNKTIFTVLEDSKVTLAVEAIESVVGDLSKPDVGIVFTVPIDFVQGIHR</sequence>
<evidence type="ECO:0000313" key="1">
    <source>
        <dbReference type="EMBL" id="SHI91674.1"/>
    </source>
</evidence>
<evidence type="ECO:0000313" key="2">
    <source>
        <dbReference type="Proteomes" id="UP000184080"/>
    </source>
</evidence>
<dbReference type="EMBL" id="FQZO01000002">
    <property type="protein sequence ID" value="SHI91674.1"/>
    <property type="molecule type" value="Genomic_DNA"/>
</dbReference>
<accession>A0A1M6F1Q8</accession>
<protein>
    <recommendedName>
        <fullName evidence="3">Nitrogen regulatory protein P-II family</fullName>
    </recommendedName>
</protein>
<dbReference type="OrthoDB" id="9810781at2"/>
<dbReference type="InterPro" id="IPR011322">
    <property type="entry name" value="N-reg_PII-like_a/b"/>
</dbReference>
<dbReference type="AlphaFoldDB" id="A0A1M6F1Q8"/>
<reference evidence="1 2" key="1">
    <citation type="submission" date="2016-11" db="EMBL/GenBank/DDBJ databases">
        <authorList>
            <person name="Jaros S."/>
            <person name="Januszkiewicz K."/>
            <person name="Wedrychowicz H."/>
        </authorList>
    </citation>
    <scope>NUCLEOTIDE SEQUENCE [LARGE SCALE GENOMIC DNA]</scope>
    <source>
        <strain evidence="1 2">DSM 21864</strain>
    </source>
</reference>
<dbReference type="InterPro" id="IPR015867">
    <property type="entry name" value="N-reg_PII/ATP_PRibTrfase_C"/>
</dbReference>
<keyword evidence="2" id="KW-1185">Reference proteome</keyword>
<organism evidence="1 2">
    <name type="scientific">Clostridium amylolyticum</name>
    <dbReference type="NCBI Taxonomy" id="1121298"/>
    <lineage>
        <taxon>Bacteria</taxon>
        <taxon>Bacillati</taxon>
        <taxon>Bacillota</taxon>
        <taxon>Clostridia</taxon>
        <taxon>Eubacteriales</taxon>
        <taxon>Clostridiaceae</taxon>
        <taxon>Clostridium</taxon>
    </lineage>
</organism>
<dbReference type="Gene3D" id="3.30.70.120">
    <property type="match status" value="1"/>
</dbReference>
<dbReference type="Proteomes" id="UP000184080">
    <property type="component" value="Unassembled WGS sequence"/>
</dbReference>
<evidence type="ECO:0008006" key="3">
    <source>
        <dbReference type="Google" id="ProtNLM"/>
    </source>
</evidence>
<dbReference type="RefSeq" id="WP_073005618.1">
    <property type="nucleotide sequence ID" value="NZ_FQZO01000002.1"/>
</dbReference>
<proteinExistence type="predicted"/>
<gene>
    <name evidence="1" type="ORF">SAMN05444401_1779</name>
</gene>
<dbReference type="SUPFAM" id="SSF54913">
    <property type="entry name" value="GlnB-like"/>
    <property type="match status" value="1"/>
</dbReference>
<dbReference type="STRING" id="1121298.SAMN05444401_1779"/>
<name>A0A1M6F1Q8_9CLOT</name>